<dbReference type="OrthoDB" id="9134286at2"/>
<dbReference type="CDD" id="cd10451">
    <property type="entry name" value="GIY-YIG_LuxR_like"/>
    <property type="match status" value="1"/>
</dbReference>
<accession>A0A5J5GIM2</accession>
<proteinExistence type="predicted"/>
<name>A0A5J5GIM2_9BACL</name>
<gene>
    <name evidence="1" type="ORF">F4V43_03390</name>
</gene>
<reference evidence="1 2" key="1">
    <citation type="submission" date="2019-09" db="EMBL/GenBank/DDBJ databases">
        <title>Bacillus ochoae sp. nov., Paenibacillus whitsoniae sp. nov., Paenibacillus spiritus sp. nov. Isolated from the Mars Exploration Rover during spacecraft assembly.</title>
        <authorList>
            <person name="Seuylemezian A."/>
            <person name="Vaishampayan P."/>
        </authorList>
    </citation>
    <scope>NUCLEOTIDE SEQUENCE [LARGE SCALE GENOMIC DNA]</scope>
    <source>
        <strain evidence="1 2">MER_111</strain>
    </source>
</reference>
<organism evidence="1 2">
    <name type="scientific">Paenibacillus spiritus</name>
    <dbReference type="NCBI Taxonomy" id="2496557"/>
    <lineage>
        <taxon>Bacteria</taxon>
        <taxon>Bacillati</taxon>
        <taxon>Bacillota</taxon>
        <taxon>Bacilli</taxon>
        <taxon>Bacillales</taxon>
        <taxon>Paenibacillaceae</taxon>
        <taxon>Paenibacillus</taxon>
    </lineage>
</organism>
<dbReference type="Gene3D" id="3.40.1440.10">
    <property type="entry name" value="GIY-YIG endonuclease"/>
    <property type="match status" value="1"/>
</dbReference>
<sequence length="119" mass="14135">MDKQRRKHLVDEFKEIKTYMGVICLTNKANGKKFLTGFPNLKNRWHTLQMHLNDGRHPNAGLQADWKLTGAEGFTYEVLEQKDTEGVQDIKWEVKQMEKAWLEKLQPYGERGYHRMKEE</sequence>
<dbReference type="AlphaFoldDB" id="A0A5J5GIM2"/>
<dbReference type="EMBL" id="VYKK01000004">
    <property type="protein sequence ID" value="KAA9007548.1"/>
    <property type="molecule type" value="Genomic_DNA"/>
</dbReference>
<protein>
    <submittedName>
        <fullName evidence="1">GIY-YIG nuclease family protein</fullName>
    </submittedName>
</protein>
<keyword evidence="2" id="KW-1185">Reference proteome</keyword>
<evidence type="ECO:0000313" key="2">
    <source>
        <dbReference type="Proteomes" id="UP000367750"/>
    </source>
</evidence>
<evidence type="ECO:0000313" key="1">
    <source>
        <dbReference type="EMBL" id="KAA9007548.1"/>
    </source>
</evidence>
<dbReference type="InterPro" id="IPR035901">
    <property type="entry name" value="GIY-YIG_endonuc_sf"/>
</dbReference>
<comment type="caution">
    <text evidence="1">The sequence shown here is derived from an EMBL/GenBank/DDBJ whole genome shotgun (WGS) entry which is preliminary data.</text>
</comment>
<dbReference type="SUPFAM" id="SSF82771">
    <property type="entry name" value="GIY-YIG endonuclease"/>
    <property type="match status" value="1"/>
</dbReference>
<dbReference type="Proteomes" id="UP000367750">
    <property type="component" value="Unassembled WGS sequence"/>
</dbReference>
<dbReference type="RefSeq" id="WP_150456838.1">
    <property type="nucleotide sequence ID" value="NZ_VYKK01000004.1"/>
</dbReference>